<accession>I4BTI5</accession>
<evidence type="ECO:0000313" key="2">
    <source>
        <dbReference type="Proteomes" id="UP000006057"/>
    </source>
</evidence>
<keyword evidence="2" id="KW-1185">Reference proteome</keyword>
<name>I4BTI5_MYCCN</name>
<dbReference type="AlphaFoldDB" id="I4BTI5"/>
<reference evidence="1 2" key="1">
    <citation type="submission" date="2012-06" db="EMBL/GenBank/DDBJ databases">
        <title>Complete sequence of plasmid 2 of Mycobacterium chubuense NBB4.</title>
        <authorList>
            <consortium name="US DOE Joint Genome Institute"/>
            <person name="Lucas S."/>
            <person name="Han J."/>
            <person name="Lapidus A."/>
            <person name="Cheng J.-F."/>
            <person name="Goodwin L."/>
            <person name="Pitluck S."/>
            <person name="Peters L."/>
            <person name="Mikhailova N."/>
            <person name="Teshima H."/>
            <person name="Detter J.C."/>
            <person name="Han C."/>
            <person name="Tapia R."/>
            <person name="Land M."/>
            <person name="Hauser L."/>
            <person name="Kyrpides N."/>
            <person name="Ivanova N."/>
            <person name="Pagani I."/>
            <person name="Mattes T."/>
            <person name="Holmes A."/>
            <person name="Rutledge P."/>
            <person name="Paulsen I."/>
            <person name="Coleman N."/>
            <person name="Woyke T."/>
        </authorList>
    </citation>
    <scope>NUCLEOTIDE SEQUENCE [LARGE SCALE GENOMIC DNA]</scope>
    <source>
        <strain evidence="1 2">NBB4</strain>
        <plasmid evidence="1 2">pMYCCH.02</plasmid>
    </source>
</reference>
<organism evidence="1 2">
    <name type="scientific">Mycolicibacterium chubuense (strain NBB4)</name>
    <name type="common">Mycobacterium chubuense</name>
    <dbReference type="NCBI Taxonomy" id="710421"/>
    <lineage>
        <taxon>Bacteria</taxon>
        <taxon>Bacillati</taxon>
        <taxon>Actinomycetota</taxon>
        <taxon>Actinomycetes</taxon>
        <taxon>Mycobacteriales</taxon>
        <taxon>Mycobacteriaceae</taxon>
        <taxon>Mycolicibacterium</taxon>
    </lineage>
</organism>
<dbReference type="HOGENOM" id="CLU_986321_0_0_11"/>
<dbReference type="KEGG" id="mcb:Mycch_5990"/>
<proteinExistence type="predicted"/>
<dbReference type="Proteomes" id="UP000006057">
    <property type="component" value="Plasmid pMYCCH.02"/>
</dbReference>
<keyword evidence="1" id="KW-0614">Plasmid</keyword>
<dbReference type="RefSeq" id="WP_014805833.1">
    <property type="nucleotide sequence ID" value="NC_018023.1"/>
</dbReference>
<evidence type="ECO:0000313" key="1">
    <source>
        <dbReference type="EMBL" id="AFM20592.1"/>
    </source>
</evidence>
<protein>
    <submittedName>
        <fullName evidence="1">Uncharacterized protein</fullName>
    </submittedName>
</protein>
<dbReference type="OrthoDB" id="4753835at2"/>
<geneLocation type="plasmid" evidence="1 2">
    <name>pMYCCH.02</name>
</geneLocation>
<sequence>MLEIEALETEVWKAFDGWLLIFNDTLELAAAVPHAFRYVVDSVDEADWAHINGVLGIIAGKTYDACKNVIVQEHRTLYVLSLLASWGAFEAFIEEATKAALRAEPALLAKPEFAKTTRKVAERNLSPADSQKEIIDKIVNGQRGRLTEGGDGKYEEQLRLADLGGQVPIDLAKALMEAQQVRNVWAHNSGQADQDLIDQAPGLQISIGETVKIDSLMIAKYILAQNTYATIVLNRFRTKHGLPPMECHQNGNMFMTSFNSLYPNAVSPYELQERVKAERGQK</sequence>
<gene>
    <name evidence="1" type="ordered locus">Mycch_5990</name>
</gene>
<dbReference type="EMBL" id="CP003055">
    <property type="protein sequence ID" value="AFM20592.1"/>
    <property type="molecule type" value="Genomic_DNA"/>
</dbReference>